<dbReference type="InterPro" id="IPR003399">
    <property type="entry name" value="Mce/MlaD"/>
</dbReference>
<dbReference type="InterPro" id="IPR024516">
    <property type="entry name" value="Mce_C"/>
</dbReference>
<proteinExistence type="predicted"/>
<evidence type="ECO:0000313" key="3">
    <source>
        <dbReference type="EMBL" id="OIJ28060.1"/>
    </source>
</evidence>
<dbReference type="PRINTS" id="PR01782">
    <property type="entry name" value="MCEVIRFACTOR"/>
</dbReference>
<comment type="caution">
    <text evidence="3">The sequence shown here is derived from an EMBL/GenBank/DDBJ whole genome shotgun (WGS) entry which is preliminary data.</text>
</comment>
<name>A0A1J4N949_9ACTN</name>
<dbReference type="STRING" id="1844.UG56_005045"/>
<dbReference type="GO" id="GO:0005576">
    <property type="term" value="C:extracellular region"/>
    <property type="evidence" value="ECO:0007669"/>
    <property type="project" value="TreeGrafter"/>
</dbReference>
<sequence length="329" mass="33812">MSFRTPAQNAARGLVGTMAIALVVTASLNYNKLPLVGNGDAIHAAFAEAGGLKGGDAVMVSGAQVGKVRDVRLDGDEVVADLVLTDGDVKLGGKTEARITTVTLLGRAAVELVPSGGGRLSAGDTIPTSRTSSPYNLTATLNQLTTTSADIDKTQLAGALDQASTALSGTRDDVGPALRGVTELTAAVEQNDDQLRALLARASRVSGVLASRNEQIETLLTSGQSLLEQLNARQAVVVSLLASVQDLSTQLRGLVDDNRATLGPALGQLDSVVTVLNRNKAALQEAITGLRGYVTGFGEAISTGPWFDAYIQNLTSPGTLAPIVSGVVK</sequence>
<dbReference type="PANTHER" id="PTHR33371:SF18">
    <property type="entry name" value="MCE-FAMILY PROTEIN MCE3C"/>
    <property type="match status" value="1"/>
</dbReference>
<dbReference type="RefSeq" id="WP_045546832.1">
    <property type="nucleotide sequence ID" value="NZ_JZDQ02000005.1"/>
</dbReference>
<dbReference type="OrthoDB" id="5241191at2"/>
<dbReference type="InterPro" id="IPR052336">
    <property type="entry name" value="MlaD_Phospholipid_Transporter"/>
</dbReference>
<evidence type="ECO:0000259" key="2">
    <source>
        <dbReference type="Pfam" id="PF11887"/>
    </source>
</evidence>
<keyword evidence="4" id="KW-1185">Reference proteome</keyword>
<feature type="domain" description="Mce/MlaD" evidence="1">
    <location>
        <begin position="39"/>
        <end position="114"/>
    </location>
</feature>
<organism evidence="3 4">
    <name type="scientific">Nocardioides luteus</name>
    <dbReference type="NCBI Taxonomy" id="1844"/>
    <lineage>
        <taxon>Bacteria</taxon>
        <taxon>Bacillati</taxon>
        <taxon>Actinomycetota</taxon>
        <taxon>Actinomycetes</taxon>
        <taxon>Propionibacteriales</taxon>
        <taxon>Nocardioidaceae</taxon>
        <taxon>Nocardioides</taxon>
    </lineage>
</organism>
<protein>
    <recommendedName>
        <fullName evidence="5">ABC transporter substrate-binding protein</fullName>
    </recommendedName>
</protein>
<evidence type="ECO:0008006" key="5">
    <source>
        <dbReference type="Google" id="ProtNLM"/>
    </source>
</evidence>
<dbReference type="AlphaFoldDB" id="A0A1J4N949"/>
<gene>
    <name evidence="3" type="ORF">UG56_005045</name>
</gene>
<accession>A0A1J4N949</accession>
<dbReference type="Proteomes" id="UP000033772">
    <property type="component" value="Unassembled WGS sequence"/>
</dbReference>
<evidence type="ECO:0000313" key="4">
    <source>
        <dbReference type="Proteomes" id="UP000033772"/>
    </source>
</evidence>
<dbReference type="PANTHER" id="PTHR33371">
    <property type="entry name" value="INTERMEMBRANE PHOSPHOLIPID TRANSPORT SYSTEM BINDING PROTEIN MLAD-RELATED"/>
    <property type="match status" value="1"/>
</dbReference>
<reference evidence="3" key="1">
    <citation type="submission" date="2016-10" db="EMBL/GenBank/DDBJ databases">
        <title>Draft Genome Sequence of Nocardioides luteus Strain BAFB, an Alkane-Degrading Bacterium Isolated from JP-7 Polluted Soil.</title>
        <authorList>
            <person name="Brown L."/>
            <person name="Ruiz O.N."/>
            <person name="Gunasekera T."/>
        </authorList>
    </citation>
    <scope>NUCLEOTIDE SEQUENCE [LARGE SCALE GENOMIC DNA]</scope>
    <source>
        <strain evidence="3">BAFB</strain>
    </source>
</reference>
<evidence type="ECO:0000259" key="1">
    <source>
        <dbReference type="Pfam" id="PF02470"/>
    </source>
</evidence>
<dbReference type="NCBIfam" id="TIGR00996">
    <property type="entry name" value="Mtu_fam_mce"/>
    <property type="match status" value="1"/>
</dbReference>
<dbReference type="EMBL" id="JZDQ02000005">
    <property type="protein sequence ID" value="OIJ28060.1"/>
    <property type="molecule type" value="Genomic_DNA"/>
</dbReference>
<dbReference type="Pfam" id="PF11887">
    <property type="entry name" value="Mce4_CUP1"/>
    <property type="match status" value="1"/>
</dbReference>
<dbReference type="Pfam" id="PF02470">
    <property type="entry name" value="MlaD"/>
    <property type="match status" value="1"/>
</dbReference>
<feature type="domain" description="Mammalian cell entry C-terminal" evidence="2">
    <location>
        <begin position="118"/>
        <end position="292"/>
    </location>
</feature>
<dbReference type="InterPro" id="IPR005693">
    <property type="entry name" value="Mce"/>
</dbReference>